<accession>A0A8J6DRR0</accession>
<dbReference type="Pfam" id="PF09320">
    <property type="entry name" value="DUF1977"/>
    <property type="match status" value="1"/>
</dbReference>
<dbReference type="Pfam" id="PF00226">
    <property type="entry name" value="DnaJ"/>
    <property type="match status" value="1"/>
</dbReference>
<dbReference type="EMBL" id="JAGFMF010011635">
    <property type="protein sequence ID" value="KAG8518361.1"/>
    <property type="molecule type" value="Genomic_DNA"/>
</dbReference>
<comment type="subcellular location">
    <subcellularLocation>
        <location evidence="1">Membrane</location>
        <topology evidence="1">Single-pass membrane protein</topology>
    </subcellularLocation>
</comment>
<name>A0A8J6DRR0_GALPY</name>
<dbReference type="Gene3D" id="1.10.287.110">
    <property type="entry name" value="DnaJ domain"/>
    <property type="match status" value="2"/>
</dbReference>
<dbReference type="InterPro" id="IPR036869">
    <property type="entry name" value="J_dom_sf"/>
</dbReference>
<evidence type="ECO:0000256" key="5">
    <source>
        <dbReference type="ARBA" id="ARBA00023186"/>
    </source>
</evidence>
<feature type="region of interest" description="Disordered" evidence="8">
    <location>
        <begin position="82"/>
        <end position="205"/>
    </location>
</feature>
<evidence type="ECO:0000313" key="11">
    <source>
        <dbReference type="Proteomes" id="UP000700334"/>
    </source>
</evidence>
<dbReference type="GO" id="GO:0071218">
    <property type="term" value="P:cellular response to misfolded protein"/>
    <property type="evidence" value="ECO:0007669"/>
    <property type="project" value="TreeGrafter"/>
</dbReference>
<evidence type="ECO:0000259" key="9">
    <source>
        <dbReference type="PROSITE" id="PS50076"/>
    </source>
</evidence>
<evidence type="ECO:0000313" key="10">
    <source>
        <dbReference type="EMBL" id="KAG8518361.1"/>
    </source>
</evidence>
<feature type="domain" description="J" evidence="9">
    <location>
        <begin position="305"/>
        <end position="473"/>
    </location>
</feature>
<dbReference type="Proteomes" id="UP000700334">
    <property type="component" value="Unassembled WGS sequence"/>
</dbReference>
<evidence type="ECO:0000256" key="7">
    <source>
        <dbReference type="ARBA" id="ARBA00039610"/>
    </source>
</evidence>
<keyword evidence="2" id="KW-0812">Transmembrane</keyword>
<organism evidence="10 11">
    <name type="scientific">Galemys pyrenaicus</name>
    <name type="common">Iberian desman</name>
    <name type="synonym">Pyrenean desman</name>
    <dbReference type="NCBI Taxonomy" id="202257"/>
    <lineage>
        <taxon>Eukaryota</taxon>
        <taxon>Metazoa</taxon>
        <taxon>Chordata</taxon>
        <taxon>Craniata</taxon>
        <taxon>Vertebrata</taxon>
        <taxon>Euteleostomi</taxon>
        <taxon>Mammalia</taxon>
        <taxon>Eutheria</taxon>
        <taxon>Laurasiatheria</taxon>
        <taxon>Eulipotyphla</taxon>
        <taxon>Talpidae</taxon>
        <taxon>Galemys</taxon>
    </lineage>
</organism>
<dbReference type="OrthoDB" id="442087at2759"/>
<evidence type="ECO:0000256" key="4">
    <source>
        <dbReference type="ARBA" id="ARBA00023136"/>
    </source>
</evidence>
<gene>
    <name evidence="10" type="ORF">J0S82_020739</name>
</gene>
<feature type="compositionally biased region" description="Low complexity" evidence="8">
    <location>
        <begin position="102"/>
        <end position="116"/>
    </location>
</feature>
<dbReference type="AlphaFoldDB" id="A0A8J6DRR0"/>
<comment type="similarity">
    <text evidence="6">Belongs to the DnaJ family. DNAJB12/DNAJB14 subfamily.</text>
</comment>
<dbReference type="GO" id="GO:0030544">
    <property type="term" value="F:Hsp70 protein binding"/>
    <property type="evidence" value="ECO:0007669"/>
    <property type="project" value="TreeGrafter"/>
</dbReference>
<dbReference type="InterPro" id="IPR015399">
    <property type="entry name" value="DUF1977_DnaJ-like"/>
</dbReference>
<evidence type="ECO:0000256" key="3">
    <source>
        <dbReference type="ARBA" id="ARBA00022989"/>
    </source>
</evidence>
<dbReference type="InterPro" id="IPR001623">
    <property type="entry name" value="DnaJ_domain"/>
</dbReference>
<dbReference type="PANTHER" id="PTHR43908:SF4">
    <property type="entry name" value="DNAJ HOMOLOG SUBFAMILY B MEMBER 14"/>
    <property type="match status" value="1"/>
</dbReference>
<keyword evidence="4" id="KW-0472">Membrane</keyword>
<feature type="compositionally biased region" description="Basic residues" evidence="8">
    <location>
        <begin position="144"/>
        <end position="154"/>
    </location>
</feature>
<feature type="compositionally biased region" description="Pro residues" evidence="8">
    <location>
        <begin position="163"/>
        <end position="185"/>
    </location>
</feature>
<feature type="region of interest" description="Disordered" evidence="8">
    <location>
        <begin position="467"/>
        <end position="488"/>
    </location>
</feature>
<dbReference type="PROSITE" id="PS50076">
    <property type="entry name" value="DNAJ_2"/>
    <property type="match status" value="1"/>
</dbReference>
<dbReference type="InterPro" id="IPR051100">
    <property type="entry name" value="DnaJ_subfamily_B/C"/>
</dbReference>
<evidence type="ECO:0000256" key="1">
    <source>
        <dbReference type="ARBA" id="ARBA00004167"/>
    </source>
</evidence>
<dbReference type="CDD" id="cd06257">
    <property type="entry name" value="DnaJ"/>
    <property type="match status" value="1"/>
</dbReference>
<dbReference type="SUPFAM" id="SSF46565">
    <property type="entry name" value="Chaperone J-domain"/>
    <property type="match status" value="2"/>
</dbReference>
<protein>
    <recommendedName>
        <fullName evidence="7">DnaJ homolog subfamily B member 14</fullName>
    </recommendedName>
</protein>
<feature type="region of interest" description="Disordered" evidence="8">
    <location>
        <begin position="251"/>
        <end position="290"/>
    </location>
</feature>
<dbReference type="PANTHER" id="PTHR43908">
    <property type="entry name" value="AT29763P-RELATED"/>
    <property type="match status" value="1"/>
</dbReference>
<feature type="compositionally biased region" description="Low complexity" evidence="8">
    <location>
        <begin position="132"/>
        <end position="143"/>
    </location>
</feature>
<sequence length="703" mass="74816">VHRAGGKSTASPVLVASRGLVLSRLGTRGCGFSPAKRPTADTGAHVTRVSRDNSVGRPGNGPCTNRARWALRRCGTTPAPAALGGAWSGPSGSSRVLPPPDSGAAWGGASAPACGPLGPGPEGVRRAEEAVPRAGSGRAGAARGARRRVRRRRGCGSGAPAGSPRPRPAPAGRAPPLPPRAPRPAPRAAGEDGDAQAMEGNRDEAEKCVRIAREALDAGDRDKAQRFLHKAQKLYPLPAARALLDVVMKNGSTAGSGPHRHKPAGAADPHRLAGPQDGTPGRAEGSKGYTKDQVDGVLSINKCKNYYEVLGVTKDAGDEDLKKAYRKLALKFHPDKNHAPGATDAFKSKPPAGHCPQGSALQWEQAWGAGSSQRCPGAAPAARVQAGGEGQGAGTLCLAQGVRWVRPSCSCPGSGVPSPAPPLHPALREHVHLKDGAFRGASELLTAARPAEIGNAYAVLSNPEKRTQYDLTGGEGQPRGPQSSGRFDFHRGCEADITPEDLFNIFFGGGFPSGSVHSFSNGRAGYSHQHQHRHSGHEREEERGDGGFSVFVQLMPIIVLILVSLLSQLMVSSPPYSLYPRSGSGQTIKMQTENLGVLYYVNKDFKNEYKGMLLQKVEKSVEEDYVTNIRNNCWKERQQSKSADLWPFHLLEVQQPHAVRVAETDMLYAAKVYRDERLRRKADALGMDSCKELERLTSIYRGG</sequence>
<comment type="caution">
    <text evidence="10">The sequence shown here is derived from an EMBL/GenBank/DDBJ whole genome shotgun (WGS) entry which is preliminary data.</text>
</comment>
<evidence type="ECO:0000256" key="6">
    <source>
        <dbReference type="ARBA" id="ARBA00038010"/>
    </source>
</evidence>
<dbReference type="PRINTS" id="PR00625">
    <property type="entry name" value="JDOMAIN"/>
</dbReference>
<reference evidence="10" key="1">
    <citation type="journal article" date="2021" name="Evol. Appl.">
        <title>The genome of the Pyrenean desman and the effects of bottlenecks and inbreeding on the genomic landscape of an endangered species.</title>
        <authorList>
            <person name="Escoda L."/>
            <person name="Castresana J."/>
        </authorList>
    </citation>
    <scope>NUCLEOTIDE SEQUENCE</scope>
    <source>
        <strain evidence="10">IBE-C5619</strain>
    </source>
</reference>
<feature type="non-terminal residue" evidence="10">
    <location>
        <position position="1"/>
    </location>
</feature>
<evidence type="ECO:0000256" key="8">
    <source>
        <dbReference type="SAM" id="MobiDB-lite"/>
    </source>
</evidence>
<keyword evidence="11" id="KW-1185">Reference proteome</keyword>
<keyword evidence="5" id="KW-0143">Chaperone</keyword>
<feature type="region of interest" description="Disordered" evidence="8">
    <location>
        <begin position="522"/>
        <end position="542"/>
    </location>
</feature>
<evidence type="ECO:0000256" key="2">
    <source>
        <dbReference type="ARBA" id="ARBA00022692"/>
    </source>
</evidence>
<keyword evidence="3" id="KW-1133">Transmembrane helix</keyword>
<proteinExistence type="inferred from homology"/>
<dbReference type="GO" id="GO:0005789">
    <property type="term" value="C:endoplasmic reticulum membrane"/>
    <property type="evidence" value="ECO:0007669"/>
    <property type="project" value="TreeGrafter"/>
</dbReference>
<dbReference type="SMART" id="SM00271">
    <property type="entry name" value="DnaJ"/>
    <property type="match status" value="1"/>
</dbReference>